<feature type="transmembrane region" description="Helical" evidence="5">
    <location>
        <begin position="85"/>
        <end position="104"/>
    </location>
</feature>
<proteinExistence type="predicted"/>
<dbReference type="InterPro" id="IPR023352">
    <property type="entry name" value="MAPEG-like_dom_sf"/>
</dbReference>
<evidence type="ECO:0000256" key="4">
    <source>
        <dbReference type="ARBA" id="ARBA00023136"/>
    </source>
</evidence>
<organism evidence="6 7">
    <name type="scientific">Paracoccus isoporae</name>
    <dbReference type="NCBI Taxonomy" id="591205"/>
    <lineage>
        <taxon>Bacteria</taxon>
        <taxon>Pseudomonadati</taxon>
        <taxon>Pseudomonadota</taxon>
        <taxon>Alphaproteobacteria</taxon>
        <taxon>Rhodobacterales</taxon>
        <taxon>Paracoccaceae</taxon>
        <taxon>Paracoccus</taxon>
    </lineage>
</organism>
<evidence type="ECO:0000256" key="3">
    <source>
        <dbReference type="ARBA" id="ARBA00022989"/>
    </source>
</evidence>
<gene>
    <name evidence="6" type="ORF">SAMN05421538_10451</name>
</gene>
<dbReference type="Pfam" id="PF01124">
    <property type="entry name" value="MAPEG"/>
    <property type="match status" value="1"/>
</dbReference>
<dbReference type="OrthoDB" id="7743618at2"/>
<evidence type="ECO:0000256" key="2">
    <source>
        <dbReference type="ARBA" id="ARBA00022692"/>
    </source>
</evidence>
<dbReference type="STRING" id="591205.SAMN05421538_10451"/>
<dbReference type="AlphaFoldDB" id="A0A1G7A9S8"/>
<dbReference type="PANTHER" id="PTHR35371">
    <property type="entry name" value="INNER MEMBRANE PROTEIN"/>
    <property type="match status" value="1"/>
</dbReference>
<dbReference type="PANTHER" id="PTHR35371:SF1">
    <property type="entry name" value="BLR7753 PROTEIN"/>
    <property type="match status" value="1"/>
</dbReference>
<comment type="subcellular location">
    <subcellularLocation>
        <location evidence="1">Membrane</location>
    </subcellularLocation>
</comment>
<dbReference type="RefSeq" id="WP_090522694.1">
    <property type="nucleotide sequence ID" value="NZ_FNAH01000004.1"/>
</dbReference>
<reference evidence="6 7" key="1">
    <citation type="submission" date="2016-10" db="EMBL/GenBank/DDBJ databases">
        <authorList>
            <person name="de Groot N.N."/>
        </authorList>
    </citation>
    <scope>NUCLEOTIDE SEQUENCE [LARGE SCALE GENOMIC DNA]</scope>
    <source>
        <strain evidence="6 7">DSM 22220</strain>
    </source>
</reference>
<evidence type="ECO:0000256" key="1">
    <source>
        <dbReference type="ARBA" id="ARBA00004370"/>
    </source>
</evidence>
<dbReference type="Proteomes" id="UP000199344">
    <property type="component" value="Unassembled WGS sequence"/>
</dbReference>
<feature type="transmembrane region" description="Helical" evidence="5">
    <location>
        <begin position="110"/>
        <end position="128"/>
    </location>
</feature>
<evidence type="ECO:0000313" key="7">
    <source>
        <dbReference type="Proteomes" id="UP000199344"/>
    </source>
</evidence>
<protein>
    <submittedName>
        <fullName evidence="6">Uncharacterized conserved protein, MAPEG superfamily</fullName>
    </submittedName>
</protein>
<name>A0A1G7A9S8_9RHOB</name>
<keyword evidence="7" id="KW-1185">Reference proteome</keyword>
<accession>A0A1G7A9S8</accession>
<keyword evidence="3 5" id="KW-1133">Transmembrane helix</keyword>
<keyword evidence="4 5" id="KW-0472">Membrane</keyword>
<dbReference type="InterPro" id="IPR001129">
    <property type="entry name" value="Membr-assoc_MAPEG"/>
</dbReference>
<evidence type="ECO:0000313" key="6">
    <source>
        <dbReference type="EMBL" id="SDE10636.1"/>
    </source>
</evidence>
<keyword evidence="2 5" id="KW-0812">Transmembrane</keyword>
<sequence>MSPELNVLALAALFQAIQIGLAGAALNRDVGLDWNTGPRDRQPDFSPLTGRLRRAVDNHFEALCFLTIAVLLVETTGQNSALTAICAWLYLLARLLYIPAYAFGWTPWRTVIWAAGFAATLLMILAALF</sequence>
<dbReference type="Gene3D" id="1.20.120.550">
    <property type="entry name" value="Membrane associated eicosanoid/glutathione metabolism-like domain"/>
    <property type="match status" value="1"/>
</dbReference>
<evidence type="ECO:0000256" key="5">
    <source>
        <dbReference type="SAM" id="Phobius"/>
    </source>
</evidence>
<dbReference type="EMBL" id="FNAH01000004">
    <property type="protein sequence ID" value="SDE10636.1"/>
    <property type="molecule type" value="Genomic_DNA"/>
</dbReference>
<dbReference type="SUPFAM" id="SSF161084">
    <property type="entry name" value="MAPEG domain-like"/>
    <property type="match status" value="1"/>
</dbReference>
<dbReference type="GO" id="GO:0016020">
    <property type="term" value="C:membrane"/>
    <property type="evidence" value="ECO:0007669"/>
    <property type="project" value="UniProtKB-SubCell"/>
</dbReference>